<organism evidence="7 8">
    <name type="scientific">Agrilactobacillus yilanensis</name>
    <dbReference type="NCBI Taxonomy" id="2485997"/>
    <lineage>
        <taxon>Bacteria</taxon>
        <taxon>Bacillati</taxon>
        <taxon>Bacillota</taxon>
        <taxon>Bacilli</taxon>
        <taxon>Lactobacillales</taxon>
        <taxon>Lactobacillaceae</taxon>
        <taxon>Agrilactobacillus</taxon>
    </lineage>
</organism>
<comment type="subcellular location">
    <subcellularLocation>
        <location evidence="1">Cell membrane</location>
    </subcellularLocation>
</comment>
<evidence type="ECO:0000256" key="5">
    <source>
        <dbReference type="ARBA" id="ARBA00023136"/>
    </source>
</evidence>
<dbReference type="InterPro" id="IPR005899">
    <property type="entry name" value="Na_pump_deCOase"/>
</dbReference>
<keyword evidence="4 6" id="KW-1133">Transmembrane helix</keyword>
<proteinExistence type="predicted"/>
<dbReference type="EMBL" id="JBHTOP010000022">
    <property type="protein sequence ID" value="MFD1672008.1"/>
    <property type="molecule type" value="Genomic_DNA"/>
</dbReference>
<evidence type="ECO:0000313" key="7">
    <source>
        <dbReference type="EMBL" id="MFD1672008.1"/>
    </source>
</evidence>
<comment type="caution">
    <text evidence="7">The sequence shown here is derived from an EMBL/GenBank/DDBJ whole genome shotgun (WGS) entry which is preliminary data.</text>
</comment>
<evidence type="ECO:0000256" key="6">
    <source>
        <dbReference type="SAM" id="Phobius"/>
    </source>
</evidence>
<gene>
    <name evidence="7" type="ORF">ACFQ5M_07870</name>
</gene>
<keyword evidence="5 6" id="KW-0472">Membrane</keyword>
<protein>
    <submittedName>
        <fullName evidence="7">OadG family transporter subunit</fullName>
    </submittedName>
</protein>
<dbReference type="Pfam" id="PF04277">
    <property type="entry name" value="OAD_gamma"/>
    <property type="match status" value="1"/>
</dbReference>
<dbReference type="RefSeq" id="WP_125715164.1">
    <property type="nucleotide sequence ID" value="NZ_JBHTOP010000022.1"/>
</dbReference>
<dbReference type="Proteomes" id="UP001597267">
    <property type="component" value="Unassembled WGS sequence"/>
</dbReference>
<evidence type="ECO:0000313" key="8">
    <source>
        <dbReference type="Proteomes" id="UP001597267"/>
    </source>
</evidence>
<keyword evidence="2" id="KW-1003">Cell membrane</keyword>
<accession>A0ABW4J8U8</accession>
<name>A0ABW4J8U8_9LACO</name>
<evidence type="ECO:0000256" key="4">
    <source>
        <dbReference type="ARBA" id="ARBA00022989"/>
    </source>
</evidence>
<keyword evidence="8" id="KW-1185">Reference proteome</keyword>
<reference evidence="8" key="1">
    <citation type="journal article" date="2019" name="Int. J. Syst. Evol. Microbiol.">
        <title>The Global Catalogue of Microorganisms (GCM) 10K type strain sequencing project: providing services to taxonomists for standard genome sequencing and annotation.</title>
        <authorList>
            <consortium name="The Broad Institute Genomics Platform"/>
            <consortium name="The Broad Institute Genome Sequencing Center for Infectious Disease"/>
            <person name="Wu L."/>
            <person name="Ma J."/>
        </authorList>
    </citation>
    <scope>NUCLEOTIDE SEQUENCE [LARGE SCALE GENOMIC DNA]</scope>
    <source>
        <strain evidence="8">CCM 8896</strain>
    </source>
</reference>
<evidence type="ECO:0000256" key="3">
    <source>
        <dbReference type="ARBA" id="ARBA00022692"/>
    </source>
</evidence>
<evidence type="ECO:0000256" key="1">
    <source>
        <dbReference type="ARBA" id="ARBA00004236"/>
    </source>
</evidence>
<evidence type="ECO:0000256" key="2">
    <source>
        <dbReference type="ARBA" id="ARBA00022475"/>
    </source>
</evidence>
<keyword evidence="3 6" id="KW-0812">Transmembrane</keyword>
<sequence length="101" mass="10780">MQYSLSEVLVLTVVSMLIVFIILLGIMLMMMLLGKLFGGTKVSKTTSNTVIEPPAKNDSAADTALIETDPLAKVAVLAALAEASEAKDGRRFEVAAVKRIK</sequence>
<feature type="transmembrane region" description="Helical" evidence="6">
    <location>
        <begin position="12"/>
        <end position="34"/>
    </location>
</feature>